<dbReference type="AlphaFoldDB" id="A0A3M7P8W0"/>
<dbReference type="Gene3D" id="3.60.10.10">
    <property type="entry name" value="Endonuclease/exonuclease/phosphatase"/>
    <property type="match status" value="1"/>
</dbReference>
<sequence length="324" mass="37395">MWNCSNNNPKGKILENALIEFNLHILNCPTFTYNRGKSVLDLSLCSNSMFKYFDQHIVLNDLISDHQPTLTTFNDLHSEPKKFTFKKINWQKFDKIISNSNNPINPISNTSDLDTELENLIHTINFSIESCTEKITFISKSLHPKPIPRPLLLEIKAKQRVQRLKKKYKSPLLVKLYNYLNNRVRKQISTLKTSSLINEFLDLKYFNQSDSKCWATLKKIGQDDSLQTQNQKNIVKLKDKNGININTNEEIANAFGDNLEKIFKCEVPTKISNQSFDLPKDIKSALITKIEFFEALKLIKPQAAPGFDKINNKTLKNLPYSILK</sequence>
<keyword evidence="2" id="KW-0808">Transferase</keyword>
<keyword evidence="2" id="KW-0548">Nucleotidyltransferase</keyword>
<accession>A0A3M7P8W0</accession>
<dbReference type="Proteomes" id="UP000276133">
    <property type="component" value="Unassembled WGS sequence"/>
</dbReference>
<protein>
    <submittedName>
        <fullName evidence="2">RNA-directed DNA polymerase from transposon X</fullName>
    </submittedName>
</protein>
<dbReference type="EMBL" id="REGN01012401">
    <property type="protein sequence ID" value="RMZ95482.1"/>
    <property type="molecule type" value="Genomic_DNA"/>
</dbReference>
<comment type="caution">
    <text evidence="2">The sequence shown here is derived from an EMBL/GenBank/DDBJ whole genome shotgun (WGS) entry which is preliminary data.</text>
</comment>
<dbReference type="SUPFAM" id="SSF56219">
    <property type="entry name" value="DNase I-like"/>
    <property type="match status" value="1"/>
</dbReference>
<proteinExistence type="predicted"/>
<dbReference type="OrthoDB" id="7474049at2759"/>
<dbReference type="InterPro" id="IPR005135">
    <property type="entry name" value="Endo/exonuclease/phosphatase"/>
</dbReference>
<name>A0A3M7P8W0_BRAPC</name>
<feature type="non-terminal residue" evidence="2">
    <location>
        <position position="324"/>
    </location>
</feature>
<evidence type="ECO:0000313" key="3">
    <source>
        <dbReference type="Proteomes" id="UP000276133"/>
    </source>
</evidence>
<feature type="domain" description="Endonuclease/exonuclease/phosphatase" evidence="1">
    <location>
        <begin position="1"/>
        <end position="69"/>
    </location>
</feature>
<keyword evidence="2" id="KW-0695">RNA-directed DNA polymerase</keyword>
<dbReference type="Pfam" id="PF14529">
    <property type="entry name" value="Exo_endo_phos_2"/>
    <property type="match status" value="1"/>
</dbReference>
<reference evidence="2 3" key="1">
    <citation type="journal article" date="2018" name="Sci. Rep.">
        <title>Genomic signatures of local adaptation to the degree of environmental predictability in rotifers.</title>
        <authorList>
            <person name="Franch-Gras L."/>
            <person name="Hahn C."/>
            <person name="Garcia-Roger E.M."/>
            <person name="Carmona M.J."/>
            <person name="Serra M."/>
            <person name="Gomez A."/>
        </authorList>
    </citation>
    <scope>NUCLEOTIDE SEQUENCE [LARGE SCALE GENOMIC DNA]</scope>
    <source>
        <strain evidence="2">HYR1</strain>
    </source>
</reference>
<gene>
    <name evidence="2" type="ORF">BpHYR1_009797</name>
</gene>
<dbReference type="GO" id="GO:0003964">
    <property type="term" value="F:RNA-directed DNA polymerase activity"/>
    <property type="evidence" value="ECO:0007669"/>
    <property type="project" value="UniProtKB-KW"/>
</dbReference>
<evidence type="ECO:0000313" key="2">
    <source>
        <dbReference type="EMBL" id="RMZ95482.1"/>
    </source>
</evidence>
<organism evidence="2 3">
    <name type="scientific">Brachionus plicatilis</name>
    <name type="common">Marine rotifer</name>
    <name type="synonym">Brachionus muelleri</name>
    <dbReference type="NCBI Taxonomy" id="10195"/>
    <lineage>
        <taxon>Eukaryota</taxon>
        <taxon>Metazoa</taxon>
        <taxon>Spiralia</taxon>
        <taxon>Gnathifera</taxon>
        <taxon>Rotifera</taxon>
        <taxon>Eurotatoria</taxon>
        <taxon>Monogononta</taxon>
        <taxon>Pseudotrocha</taxon>
        <taxon>Ploima</taxon>
        <taxon>Brachionidae</taxon>
        <taxon>Brachionus</taxon>
    </lineage>
</organism>
<keyword evidence="3" id="KW-1185">Reference proteome</keyword>
<evidence type="ECO:0000259" key="1">
    <source>
        <dbReference type="Pfam" id="PF14529"/>
    </source>
</evidence>
<dbReference type="InterPro" id="IPR036691">
    <property type="entry name" value="Endo/exonu/phosph_ase_sf"/>
</dbReference>